<gene>
    <name evidence="1" type="ORF">ACOLOM_LOCUS1101</name>
</gene>
<dbReference type="EMBL" id="CAJVPT010001252">
    <property type="protein sequence ID" value="CAG8459344.1"/>
    <property type="molecule type" value="Genomic_DNA"/>
</dbReference>
<comment type="caution">
    <text evidence="1">The sequence shown here is derived from an EMBL/GenBank/DDBJ whole genome shotgun (WGS) entry which is preliminary data.</text>
</comment>
<reference evidence="1" key="1">
    <citation type="submission" date="2021-06" db="EMBL/GenBank/DDBJ databases">
        <authorList>
            <person name="Kallberg Y."/>
            <person name="Tangrot J."/>
            <person name="Rosling A."/>
        </authorList>
    </citation>
    <scope>NUCLEOTIDE SEQUENCE</scope>
    <source>
        <strain evidence="1">CL356</strain>
    </source>
</reference>
<protein>
    <submittedName>
        <fullName evidence="1">17349_t:CDS:1</fullName>
    </submittedName>
</protein>
<name>A0ACA9K8T7_9GLOM</name>
<keyword evidence="2" id="KW-1185">Reference proteome</keyword>
<organism evidence="1 2">
    <name type="scientific">Acaulospora colombiana</name>
    <dbReference type="NCBI Taxonomy" id="27376"/>
    <lineage>
        <taxon>Eukaryota</taxon>
        <taxon>Fungi</taxon>
        <taxon>Fungi incertae sedis</taxon>
        <taxon>Mucoromycota</taxon>
        <taxon>Glomeromycotina</taxon>
        <taxon>Glomeromycetes</taxon>
        <taxon>Diversisporales</taxon>
        <taxon>Acaulosporaceae</taxon>
        <taxon>Acaulospora</taxon>
    </lineage>
</organism>
<evidence type="ECO:0000313" key="1">
    <source>
        <dbReference type="EMBL" id="CAG8459344.1"/>
    </source>
</evidence>
<accession>A0ACA9K8T7</accession>
<proteinExistence type="predicted"/>
<sequence>MTIVCHTYYYKTILSLFIMPQNNSSDISLSSIIFSQNYLNHDADSRATRAGFHYDSEQIHKDSKNIYNRLKSIYEDSKFVSNVSNMLPYLPVVANERCGTWYIDPQERLPDSLSKTIPIWCCTINLAIKEYRDSKNNDARVISKSEFSLLQEELDEWDTEFHSLSSVISNSERSQIISLIQRFARDLITSGFDISSLSGRLKKPLRPLWFTPSSNMVDMGSERRQGYVYVQGSADDHEMWAMGLTPSLFWKHREVILDTNDPMECERKVKEIVDGHKASNSELLLSSVELIPHPFNFIGNTNVAIGNYKSANPLTCWENFDCIINCTPEPYSYSEPIPPSPHGNNYLRLSIPEGKKGQNELFASIPIALEFVGKPLEEKKRILIHCKQGIDRSVGIGLAVLVKYFDDEGKVPCDKFVKKLK</sequence>
<dbReference type="Proteomes" id="UP000789525">
    <property type="component" value="Unassembled WGS sequence"/>
</dbReference>
<evidence type="ECO:0000313" key="2">
    <source>
        <dbReference type="Proteomes" id="UP000789525"/>
    </source>
</evidence>